<feature type="transmembrane region" description="Helical" evidence="12">
    <location>
        <begin position="434"/>
        <end position="459"/>
    </location>
</feature>
<dbReference type="GO" id="GO:0006814">
    <property type="term" value="P:sodium ion transport"/>
    <property type="evidence" value="ECO:0007669"/>
    <property type="project" value="UniProtKB-KW"/>
</dbReference>
<evidence type="ECO:0000256" key="3">
    <source>
        <dbReference type="ARBA" id="ARBA00022448"/>
    </source>
</evidence>
<comment type="subcellular location">
    <subcellularLocation>
        <location evidence="1">Cell membrane</location>
        <topology evidence="1">Multi-pass membrane protein</topology>
    </subcellularLocation>
</comment>
<feature type="transmembrane region" description="Helical" evidence="12">
    <location>
        <begin position="304"/>
        <end position="329"/>
    </location>
</feature>
<comment type="caution">
    <text evidence="13">The sequence shown here is derived from an EMBL/GenBank/DDBJ whole genome shotgun (WGS) entry which is preliminary data.</text>
</comment>
<evidence type="ECO:0000256" key="12">
    <source>
        <dbReference type="SAM" id="Phobius"/>
    </source>
</evidence>
<keyword evidence="6 12" id="KW-1133">Transmembrane helix</keyword>
<accession>A0AAW1THD8</accession>
<dbReference type="AlphaFoldDB" id="A0AAW1THD8"/>
<evidence type="ECO:0000256" key="4">
    <source>
        <dbReference type="ARBA" id="ARBA00022475"/>
    </source>
</evidence>
<evidence type="ECO:0000256" key="11">
    <source>
        <dbReference type="RuleBase" id="RU362091"/>
    </source>
</evidence>
<dbReference type="CDD" id="cd11492">
    <property type="entry name" value="SLC5sbd_NIS-SMVT"/>
    <property type="match status" value="1"/>
</dbReference>
<feature type="transmembrane region" description="Helical" evidence="12">
    <location>
        <begin position="185"/>
        <end position="203"/>
    </location>
</feature>
<dbReference type="PANTHER" id="PTHR42985:SF5">
    <property type="entry name" value="FI02094P-RELATED"/>
    <property type="match status" value="1"/>
</dbReference>
<evidence type="ECO:0000256" key="6">
    <source>
        <dbReference type="ARBA" id="ARBA00022989"/>
    </source>
</evidence>
<dbReference type="Proteomes" id="UP001431783">
    <property type="component" value="Unassembled WGS sequence"/>
</dbReference>
<feature type="transmembrane region" description="Helical" evidence="12">
    <location>
        <begin position="466"/>
        <end position="486"/>
    </location>
</feature>
<dbReference type="Gene3D" id="1.20.1730.10">
    <property type="entry name" value="Sodium/glucose cotransporter"/>
    <property type="match status" value="1"/>
</dbReference>
<keyword evidence="4" id="KW-1003">Cell membrane</keyword>
<dbReference type="InterPro" id="IPR038377">
    <property type="entry name" value="Na/Glc_symporter_sf"/>
</dbReference>
<evidence type="ECO:0000256" key="10">
    <source>
        <dbReference type="ARBA" id="ARBA00023201"/>
    </source>
</evidence>
<evidence type="ECO:0000313" key="14">
    <source>
        <dbReference type="Proteomes" id="UP001431783"/>
    </source>
</evidence>
<proteinExistence type="inferred from homology"/>
<dbReference type="InterPro" id="IPR051163">
    <property type="entry name" value="Sodium:Solute_Symporter_SSF"/>
</dbReference>
<keyword evidence="3" id="KW-0813">Transport</keyword>
<evidence type="ECO:0000256" key="8">
    <source>
        <dbReference type="ARBA" id="ARBA00023065"/>
    </source>
</evidence>
<dbReference type="PROSITE" id="PS50283">
    <property type="entry name" value="NA_SOLUT_SYMP_3"/>
    <property type="match status" value="1"/>
</dbReference>
<dbReference type="Pfam" id="PF00474">
    <property type="entry name" value="SSF"/>
    <property type="match status" value="1"/>
</dbReference>
<name>A0AAW1THD8_9CUCU</name>
<keyword evidence="10" id="KW-0739">Sodium transport</keyword>
<feature type="transmembrane region" description="Helical" evidence="12">
    <location>
        <begin position="78"/>
        <end position="98"/>
    </location>
</feature>
<evidence type="ECO:0000256" key="9">
    <source>
        <dbReference type="ARBA" id="ARBA00023136"/>
    </source>
</evidence>
<keyword evidence="7" id="KW-0915">Sodium</keyword>
<dbReference type="NCBIfam" id="TIGR00813">
    <property type="entry name" value="sss"/>
    <property type="match status" value="1"/>
</dbReference>
<feature type="transmembrane region" description="Helical" evidence="12">
    <location>
        <begin position="364"/>
        <end position="388"/>
    </location>
</feature>
<protein>
    <recommendedName>
        <fullName evidence="15">Sodium-coupled monocarboxylate transporter 1</fullName>
    </recommendedName>
</protein>
<evidence type="ECO:0000313" key="13">
    <source>
        <dbReference type="EMBL" id="KAK9869591.1"/>
    </source>
</evidence>
<dbReference type="EMBL" id="JARQZJ010000001">
    <property type="protein sequence ID" value="KAK9869591.1"/>
    <property type="molecule type" value="Genomic_DNA"/>
</dbReference>
<feature type="transmembrane region" description="Helical" evidence="12">
    <location>
        <begin position="546"/>
        <end position="567"/>
    </location>
</feature>
<feature type="transmembrane region" description="Helical" evidence="12">
    <location>
        <begin position="210"/>
        <end position="229"/>
    </location>
</feature>
<gene>
    <name evidence="13" type="ORF">WA026_003342</name>
</gene>
<dbReference type="PANTHER" id="PTHR42985">
    <property type="entry name" value="SODIUM-COUPLED MONOCARBOXYLATE TRANSPORTER"/>
    <property type="match status" value="1"/>
</dbReference>
<feature type="transmembrane region" description="Helical" evidence="12">
    <location>
        <begin position="408"/>
        <end position="428"/>
    </location>
</feature>
<reference evidence="13 14" key="1">
    <citation type="submission" date="2023-03" db="EMBL/GenBank/DDBJ databases">
        <title>Genome insight into feeding habits of ladybird beetles.</title>
        <authorList>
            <person name="Li H.-S."/>
            <person name="Huang Y.-H."/>
            <person name="Pang H."/>
        </authorList>
    </citation>
    <scope>NUCLEOTIDE SEQUENCE [LARGE SCALE GENOMIC DNA]</scope>
    <source>
        <strain evidence="13">SYSU_2023b</strain>
        <tissue evidence="13">Whole body</tissue>
    </source>
</reference>
<feature type="transmembrane region" description="Helical" evidence="12">
    <location>
        <begin position="110"/>
        <end position="130"/>
    </location>
</feature>
<dbReference type="InterPro" id="IPR001734">
    <property type="entry name" value="Na/solute_symporter"/>
</dbReference>
<evidence type="ECO:0000256" key="2">
    <source>
        <dbReference type="ARBA" id="ARBA00006434"/>
    </source>
</evidence>
<keyword evidence="5 12" id="KW-0812">Transmembrane</keyword>
<evidence type="ECO:0000256" key="5">
    <source>
        <dbReference type="ARBA" id="ARBA00022692"/>
    </source>
</evidence>
<evidence type="ECO:0000256" key="1">
    <source>
        <dbReference type="ARBA" id="ARBA00004651"/>
    </source>
</evidence>
<sequence>MAEIVLEGIQSTIDVGEKVVVGLGVADIGAAMQRFDWQDYVSFVIMLLLCVVVGLYFGCVKSSENAQEYLMGGRTMNVFPVALSLLASYISGISLLGIPTEIYVYGIQYMYILIGVFIMAVIFQNIYLPVFHDLNLISTYQYHEMRFDKRVRLFGSILFTFGIITWLPLVIYVPALAFNQVTGVNVHYTTPAVCIICVFYTSLGGLKAVVWTDVIQTVIMIGAMLLVVIKGTWEAGGFSNVWQRNWDSGRIEGPNFDLDPSSRHTVWALVIGGFLYYLQSAAVNQNMIQRYLSLANVKKAKKSLWIFVTGLVLVVTLCSYAGMVIYAIYYQCDPLTTMLAKEKDQLLPLLVMETVGDYPGLPGIFVAGIFSAALSSLSTGLNSMAAVVLEDFYKPFFPKPLTEKQTRVMMKSTVIIIGTICVALVFIVEKLGTVLQLTMSLGTISSGPSIGIFTMGMLLPWTNANGALAGGVSGLMFMSWLCLRAQTAIVSGDLRFPEKPVTTEGCHYHFVPKASSSLLDIHFDPALNATDITHTDEKFMLYRLSYLWYCLIGAFVTAFVGLIVSFCTKPNNPQDIDPRLLSPFLRKLIKPRTYPNEPVDKIIYAYGNEIEKKKTTIISMTKIIEEEDQT</sequence>
<comment type="similarity">
    <text evidence="2 11">Belongs to the sodium:solute symporter (SSF) (TC 2.A.21) family.</text>
</comment>
<keyword evidence="14" id="KW-1185">Reference proteome</keyword>
<dbReference type="GO" id="GO:0015293">
    <property type="term" value="F:symporter activity"/>
    <property type="evidence" value="ECO:0007669"/>
    <property type="project" value="TreeGrafter"/>
</dbReference>
<feature type="transmembrane region" description="Helical" evidence="12">
    <location>
        <begin position="264"/>
        <end position="283"/>
    </location>
</feature>
<keyword evidence="8" id="KW-0406">Ion transport</keyword>
<evidence type="ECO:0008006" key="15">
    <source>
        <dbReference type="Google" id="ProtNLM"/>
    </source>
</evidence>
<feature type="transmembrane region" description="Helical" evidence="12">
    <location>
        <begin position="40"/>
        <end position="57"/>
    </location>
</feature>
<feature type="transmembrane region" description="Helical" evidence="12">
    <location>
        <begin position="151"/>
        <end position="173"/>
    </location>
</feature>
<keyword evidence="9 12" id="KW-0472">Membrane</keyword>
<organism evidence="13 14">
    <name type="scientific">Henosepilachna vigintioctopunctata</name>
    <dbReference type="NCBI Taxonomy" id="420089"/>
    <lineage>
        <taxon>Eukaryota</taxon>
        <taxon>Metazoa</taxon>
        <taxon>Ecdysozoa</taxon>
        <taxon>Arthropoda</taxon>
        <taxon>Hexapoda</taxon>
        <taxon>Insecta</taxon>
        <taxon>Pterygota</taxon>
        <taxon>Neoptera</taxon>
        <taxon>Endopterygota</taxon>
        <taxon>Coleoptera</taxon>
        <taxon>Polyphaga</taxon>
        <taxon>Cucujiformia</taxon>
        <taxon>Coccinelloidea</taxon>
        <taxon>Coccinellidae</taxon>
        <taxon>Epilachninae</taxon>
        <taxon>Epilachnini</taxon>
        <taxon>Henosepilachna</taxon>
    </lineage>
</organism>
<evidence type="ECO:0000256" key="7">
    <source>
        <dbReference type="ARBA" id="ARBA00023053"/>
    </source>
</evidence>
<dbReference type="GO" id="GO:0005886">
    <property type="term" value="C:plasma membrane"/>
    <property type="evidence" value="ECO:0007669"/>
    <property type="project" value="UniProtKB-SubCell"/>
</dbReference>